<comment type="caution">
    <text evidence="5">The sequence shown here is derived from an EMBL/GenBank/DDBJ whole genome shotgun (WGS) entry which is preliminary data.</text>
</comment>
<feature type="domain" description="Chorismate-utilising enzyme C-terminal" evidence="4">
    <location>
        <begin position="134"/>
        <end position="227"/>
    </location>
</feature>
<dbReference type="GO" id="GO:0004049">
    <property type="term" value="F:anthranilate synthase activity"/>
    <property type="evidence" value="ECO:0007669"/>
    <property type="project" value="UniProtKB-EC"/>
</dbReference>
<sequence length="233" mass="25214">MTDLDRATTVRRPAADPLGRVLDGTAPVFALLHRPEAADPHALEVLLGETTTCATLADLPLSEEPAAGPAGRHELLALVPYRQLAERGFDVHDDGTPLVALRVAEQQTLPLSAALARLPNEPVKVDRGGFDLDDEEYARIVRRVVDEEIGGGEGANFVIKRSFTAWLPGFSAVGALSFFRRLLERETGAYWTFLVHTGDRVLLGATPERHVSVRDGTAVMNPISGTYRYPPGG</sequence>
<evidence type="ECO:0000313" key="6">
    <source>
        <dbReference type="Proteomes" id="UP000320857"/>
    </source>
</evidence>
<dbReference type="Proteomes" id="UP000320857">
    <property type="component" value="Unassembled WGS sequence"/>
</dbReference>
<dbReference type="EC" id="4.1.3.27" evidence="1"/>
<gene>
    <name evidence="5" type="ORF">FNX44_027110</name>
</gene>
<dbReference type="PANTHER" id="PTHR11236:SF49">
    <property type="entry name" value="ANTHRANILATE SYNTHASE COMPONENT 1"/>
    <property type="match status" value="1"/>
</dbReference>
<evidence type="ECO:0000256" key="1">
    <source>
        <dbReference type="ARBA" id="ARBA00012266"/>
    </source>
</evidence>
<evidence type="ECO:0000256" key="3">
    <source>
        <dbReference type="ARBA" id="ARBA00047683"/>
    </source>
</evidence>
<dbReference type="Gene3D" id="3.60.120.10">
    <property type="entry name" value="Anthranilate synthase"/>
    <property type="match status" value="1"/>
</dbReference>
<dbReference type="PANTHER" id="PTHR11236">
    <property type="entry name" value="AMINOBENZOATE/ANTHRANILATE SYNTHASE"/>
    <property type="match status" value="1"/>
</dbReference>
<evidence type="ECO:0000259" key="4">
    <source>
        <dbReference type="Pfam" id="PF00425"/>
    </source>
</evidence>
<dbReference type="EMBL" id="VJYK02000584">
    <property type="protein sequence ID" value="MQS05435.1"/>
    <property type="molecule type" value="Genomic_DNA"/>
</dbReference>
<dbReference type="SUPFAM" id="SSF56322">
    <property type="entry name" value="ADC synthase"/>
    <property type="match status" value="1"/>
</dbReference>
<dbReference type="GO" id="GO:0000162">
    <property type="term" value="P:L-tryptophan biosynthetic process"/>
    <property type="evidence" value="ECO:0007669"/>
    <property type="project" value="TreeGrafter"/>
</dbReference>
<dbReference type="RefSeq" id="WP_323369689.1">
    <property type="nucleotide sequence ID" value="NZ_VJYK02000584.1"/>
</dbReference>
<feature type="non-terminal residue" evidence="5">
    <location>
        <position position="233"/>
    </location>
</feature>
<proteinExistence type="predicted"/>
<keyword evidence="2" id="KW-0456">Lyase</keyword>
<organism evidence="5 6">
    <name type="scientific">Streptomyces alkaliterrae</name>
    <dbReference type="NCBI Taxonomy" id="2213162"/>
    <lineage>
        <taxon>Bacteria</taxon>
        <taxon>Bacillati</taxon>
        <taxon>Actinomycetota</taxon>
        <taxon>Actinomycetes</taxon>
        <taxon>Kitasatosporales</taxon>
        <taxon>Streptomycetaceae</taxon>
        <taxon>Streptomyces</taxon>
    </lineage>
</organism>
<comment type="catalytic activity">
    <reaction evidence="3">
        <text>chorismate + L-glutamine = anthranilate + pyruvate + L-glutamate + H(+)</text>
        <dbReference type="Rhea" id="RHEA:21732"/>
        <dbReference type="ChEBI" id="CHEBI:15361"/>
        <dbReference type="ChEBI" id="CHEBI:15378"/>
        <dbReference type="ChEBI" id="CHEBI:16567"/>
        <dbReference type="ChEBI" id="CHEBI:29748"/>
        <dbReference type="ChEBI" id="CHEBI:29985"/>
        <dbReference type="ChEBI" id="CHEBI:58359"/>
        <dbReference type="EC" id="4.1.3.27"/>
    </reaction>
</comment>
<dbReference type="InterPro" id="IPR015890">
    <property type="entry name" value="Chorismate_C"/>
</dbReference>
<keyword evidence="6" id="KW-1185">Reference proteome</keyword>
<reference evidence="5 6" key="1">
    <citation type="submission" date="2019-10" db="EMBL/GenBank/DDBJ databases">
        <title>Streptomyces sp. nov., a novel actinobacterium isolated from alkaline environment.</title>
        <authorList>
            <person name="Golinska P."/>
        </authorList>
    </citation>
    <scope>NUCLEOTIDE SEQUENCE [LARGE SCALE GENOMIC DNA]</scope>
    <source>
        <strain evidence="5 6">OF1</strain>
    </source>
</reference>
<dbReference type="InterPro" id="IPR005801">
    <property type="entry name" value="ADC_synthase"/>
</dbReference>
<name>A0A5P0YYQ8_9ACTN</name>
<evidence type="ECO:0000256" key="2">
    <source>
        <dbReference type="ARBA" id="ARBA00023239"/>
    </source>
</evidence>
<protein>
    <recommendedName>
        <fullName evidence="1">anthranilate synthase</fullName>
        <ecNumber evidence="1">4.1.3.27</ecNumber>
    </recommendedName>
</protein>
<accession>A0A5P0YYQ8</accession>
<evidence type="ECO:0000313" key="5">
    <source>
        <dbReference type="EMBL" id="MQS05435.1"/>
    </source>
</evidence>
<dbReference type="AlphaFoldDB" id="A0A5P0YYQ8"/>
<dbReference type="Pfam" id="PF00425">
    <property type="entry name" value="Chorismate_bind"/>
    <property type="match status" value="1"/>
</dbReference>
<dbReference type="InterPro" id="IPR019999">
    <property type="entry name" value="Anth_synth_I-like"/>
</dbReference>